<dbReference type="OrthoDB" id="8525200at2"/>
<dbReference type="PANTHER" id="PTHR38765:SF1">
    <property type="entry name" value="DUF484 DOMAIN-CONTAINING PROTEIN"/>
    <property type="match status" value="1"/>
</dbReference>
<dbReference type="Proteomes" id="UP000007564">
    <property type="component" value="Chromosome"/>
</dbReference>
<dbReference type="HOGENOM" id="CLU_073320_1_0_4"/>
<gene>
    <name evidence="1" type="ORF">BN112_3223</name>
</gene>
<dbReference type="InterPro" id="IPR029016">
    <property type="entry name" value="GAF-like_dom_sf"/>
</dbReference>
<proteinExistence type="predicted"/>
<reference evidence="1 2" key="1">
    <citation type="journal article" date="2012" name="BMC Genomics">
        <title>Comparative genomics of the classical Bordetella subspecies: the evolution and exchange of virulence-associated diversity amongst closely related pathogens.</title>
        <authorList>
            <person name="Park J."/>
            <person name="Zhang Y."/>
            <person name="Buboltz A.M."/>
            <person name="Zhang X."/>
            <person name="Schuster S.C."/>
            <person name="Ahuja U."/>
            <person name="Liu M."/>
            <person name="Miller J.F."/>
            <person name="Sebaihia M."/>
            <person name="Bentley S.D."/>
            <person name="Parkhill J."/>
            <person name="Harvill E.T."/>
        </authorList>
    </citation>
    <scope>NUCLEOTIDE SEQUENCE [LARGE SCALE GENOMIC DNA]</scope>
    <source>
        <strain evidence="1 2">253</strain>
    </source>
</reference>
<protein>
    <recommendedName>
        <fullName evidence="3">DUF484 family protein</fullName>
    </recommendedName>
</protein>
<evidence type="ECO:0008006" key="3">
    <source>
        <dbReference type="Google" id="ProtNLM"/>
    </source>
</evidence>
<dbReference type="PANTHER" id="PTHR38765">
    <property type="entry name" value="DUF484 DOMAIN-CONTAINING PROTEIN"/>
    <property type="match status" value="1"/>
</dbReference>
<sequence>MTAHTPTEPLNAHAVAEFLQHNPDFFIEHADVFATLQIPNPHGSRAISLGERQIQTLRERTRELEWRLNELIRNANSNETIGDHLSQWCCRMLAEADAQHVPGEIALGLAEQFDLNHVALRLWRLDGLPESGYGEPVSDDVRTFADSLKTPYCGTDTEFEAVSWLDAKPKSLALVALRPDADAPTIGLLVLGSDDAARFAPDMGTAFLEAIGKLASAALRRLGTPPLAAA</sequence>
<dbReference type="InterPro" id="IPR007435">
    <property type="entry name" value="DUF484"/>
</dbReference>
<accession>A0A0C6P5Q0</accession>
<dbReference type="KEGG" id="bbh:BN112_3223"/>
<dbReference type="AlphaFoldDB" id="A0A0C6P5Q0"/>
<dbReference type="RefSeq" id="WP_015064713.1">
    <property type="nucleotide sequence ID" value="NC_019382.1"/>
</dbReference>
<dbReference type="Gene3D" id="3.30.450.40">
    <property type="match status" value="1"/>
</dbReference>
<name>A0A0C6P5Q0_BORBO</name>
<evidence type="ECO:0000313" key="1">
    <source>
        <dbReference type="EMBL" id="CCJ55139.1"/>
    </source>
</evidence>
<organism evidence="1 2">
    <name type="scientific">Bordetella bronchiseptica 253</name>
    <dbReference type="NCBI Taxonomy" id="568707"/>
    <lineage>
        <taxon>Bacteria</taxon>
        <taxon>Pseudomonadati</taxon>
        <taxon>Pseudomonadota</taxon>
        <taxon>Betaproteobacteria</taxon>
        <taxon>Burkholderiales</taxon>
        <taxon>Alcaligenaceae</taxon>
        <taxon>Bordetella</taxon>
    </lineage>
</organism>
<dbReference type="EMBL" id="HE965806">
    <property type="protein sequence ID" value="CCJ55139.1"/>
    <property type="molecule type" value="Genomic_DNA"/>
</dbReference>
<evidence type="ECO:0000313" key="2">
    <source>
        <dbReference type="Proteomes" id="UP000007564"/>
    </source>
</evidence>
<dbReference type="Pfam" id="PF04340">
    <property type="entry name" value="DUF484"/>
    <property type="match status" value="1"/>
</dbReference>